<organism evidence="6 7">
    <name type="scientific">Paenibacillus septentrionalis</name>
    <dbReference type="NCBI Taxonomy" id="429342"/>
    <lineage>
        <taxon>Bacteria</taxon>
        <taxon>Bacillati</taxon>
        <taxon>Bacillota</taxon>
        <taxon>Bacilli</taxon>
        <taxon>Bacillales</taxon>
        <taxon>Paenibacillaceae</taxon>
        <taxon>Paenibacillus</taxon>
    </lineage>
</organism>
<reference evidence="7" key="1">
    <citation type="journal article" date="2019" name="Int. J. Syst. Evol. Microbiol.">
        <title>The Global Catalogue of Microorganisms (GCM) 10K type strain sequencing project: providing services to taxonomists for standard genome sequencing and annotation.</title>
        <authorList>
            <consortium name="The Broad Institute Genomics Platform"/>
            <consortium name="The Broad Institute Genome Sequencing Center for Infectious Disease"/>
            <person name="Wu L."/>
            <person name="Ma J."/>
        </authorList>
    </citation>
    <scope>NUCLEOTIDE SEQUENCE [LARGE SCALE GENOMIC DNA]</scope>
    <source>
        <strain evidence="7">PCU 280</strain>
    </source>
</reference>
<dbReference type="SMART" id="SM00283">
    <property type="entry name" value="MA"/>
    <property type="match status" value="1"/>
</dbReference>
<feature type="coiled-coil region" evidence="3">
    <location>
        <begin position="188"/>
        <end position="226"/>
    </location>
</feature>
<gene>
    <name evidence="6" type="ORF">ACFP56_14220</name>
</gene>
<sequence>MNSNKNRLMSWYACFSVILSIIIHVMQRKFQILEELSHHHGGMHSLALNVEVQYGIALNALLMLPIVLWLAAFILLKKNHDHPMIPLLTTLSLTLSSVSLIAGGGGMVELHFSIFMVVAAIAYYEQIKLISISTIIFAIQHLIGLIWFPRLVFGADSYSFGMFLLHALFLVLTSLATIRQIYQKQRVLAVVEEEKREKDQQLQLLMQNVERMSRELDQSSQAMREQSEYHVRTSREMVQSFQEVTKGFEQQHQSIASVHLALDAVKRLVNANSAAFQQLHRHMLETTATAEHSEKALDKLNDRIERVSDTMAEASMTTEALYTATSQIHQAMNLITQVSNQTKLLAINAAIEASHAGEHGRGFAVVAKEIQRLADESKAASEGIGGILSQVVVETDRTLTHMKQGEQESQQSVALAKDAADQYEQMKLASELMQSIIKQLYESVQELQHKSDLMADEMMSMSALTEEGVASVEQLLASTEQQQVATASIHDEIEQVSQLAMKLTKQLKT</sequence>
<proteinExistence type="predicted"/>
<dbReference type="PANTHER" id="PTHR32089:SF112">
    <property type="entry name" value="LYSOZYME-LIKE PROTEIN-RELATED"/>
    <property type="match status" value="1"/>
</dbReference>
<evidence type="ECO:0000256" key="3">
    <source>
        <dbReference type="SAM" id="Coils"/>
    </source>
</evidence>
<evidence type="ECO:0000256" key="1">
    <source>
        <dbReference type="ARBA" id="ARBA00023224"/>
    </source>
</evidence>
<dbReference type="PANTHER" id="PTHR32089">
    <property type="entry name" value="METHYL-ACCEPTING CHEMOTAXIS PROTEIN MCPB"/>
    <property type="match status" value="1"/>
</dbReference>
<evidence type="ECO:0000313" key="6">
    <source>
        <dbReference type="EMBL" id="MFC6333780.1"/>
    </source>
</evidence>
<keyword evidence="4" id="KW-0812">Transmembrane</keyword>
<dbReference type="InterPro" id="IPR004089">
    <property type="entry name" value="MCPsignal_dom"/>
</dbReference>
<comment type="caution">
    <text evidence="6">The sequence shown here is derived from an EMBL/GenBank/DDBJ whole genome shotgun (WGS) entry which is preliminary data.</text>
</comment>
<evidence type="ECO:0000313" key="7">
    <source>
        <dbReference type="Proteomes" id="UP001596233"/>
    </source>
</evidence>
<keyword evidence="7" id="KW-1185">Reference proteome</keyword>
<keyword evidence="1 2" id="KW-0807">Transducer</keyword>
<evidence type="ECO:0000256" key="2">
    <source>
        <dbReference type="PROSITE-ProRule" id="PRU00284"/>
    </source>
</evidence>
<feature type="coiled-coil region" evidence="3">
    <location>
        <begin position="290"/>
        <end position="317"/>
    </location>
</feature>
<accession>A0ABW1V590</accession>
<feature type="domain" description="Methyl-accepting transducer" evidence="5">
    <location>
        <begin position="226"/>
        <end position="483"/>
    </location>
</feature>
<dbReference type="SUPFAM" id="SSF58104">
    <property type="entry name" value="Methyl-accepting chemotaxis protein (MCP) signaling domain"/>
    <property type="match status" value="1"/>
</dbReference>
<feature type="transmembrane region" description="Helical" evidence="4">
    <location>
        <begin position="108"/>
        <end position="124"/>
    </location>
</feature>
<dbReference type="EMBL" id="JBHSTE010000004">
    <property type="protein sequence ID" value="MFC6333780.1"/>
    <property type="molecule type" value="Genomic_DNA"/>
</dbReference>
<feature type="transmembrane region" description="Helical" evidence="4">
    <location>
        <begin position="52"/>
        <end position="76"/>
    </location>
</feature>
<protein>
    <submittedName>
        <fullName evidence="6">Methyl-accepting chemotaxis protein</fullName>
    </submittedName>
</protein>
<keyword evidence="4" id="KW-0472">Membrane</keyword>
<dbReference type="Gene3D" id="1.10.287.950">
    <property type="entry name" value="Methyl-accepting chemotaxis protein"/>
    <property type="match status" value="1"/>
</dbReference>
<dbReference type="Pfam" id="PF00015">
    <property type="entry name" value="MCPsignal"/>
    <property type="match status" value="1"/>
</dbReference>
<keyword evidence="4" id="KW-1133">Transmembrane helix</keyword>
<name>A0ABW1V590_9BACL</name>
<feature type="transmembrane region" description="Helical" evidence="4">
    <location>
        <begin position="160"/>
        <end position="178"/>
    </location>
</feature>
<keyword evidence="3" id="KW-0175">Coiled coil</keyword>
<evidence type="ECO:0000256" key="4">
    <source>
        <dbReference type="SAM" id="Phobius"/>
    </source>
</evidence>
<dbReference type="RefSeq" id="WP_379235602.1">
    <property type="nucleotide sequence ID" value="NZ_JBHSTE010000004.1"/>
</dbReference>
<dbReference type="Proteomes" id="UP001596233">
    <property type="component" value="Unassembled WGS sequence"/>
</dbReference>
<feature type="transmembrane region" description="Helical" evidence="4">
    <location>
        <begin position="129"/>
        <end position="148"/>
    </location>
</feature>
<dbReference type="PROSITE" id="PS50111">
    <property type="entry name" value="CHEMOTAXIS_TRANSDUC_2"/>
    <property type="match status" value="1"/>
</dbReference>
<evidence type="ECO:0000259" key="5">
    <source>
        <dbReference type="PROSITE" id="PS50111"/>
    </source>
</evidence>